<keyword evidence="2" id="KW-1185">Reference proteome</keyword>
<sequence>MTFKYLEDFTSCKSFPLVNLSQSRSSRYFGSYLYCLLKN</sequence>
<name>A0AAV0LJH0_9ROSI</name>
<proteinExistence type="predicted"/>
<accession>A0AAV0LJH0</accession>
<reference evidence="1" key="1">
    <citation type="submission" date="2022-08" db="EMBL/GenBank/DDBJ databases">
        <authorList>
            <person name="Gutierrez-Valencia J."/>
        </authorList>
    </citation>
    <scope>NUCLEOTIDE SEQUENCE</scope>
</reference>
<dbReference type="Proteomes" id="UP001154282">
    <property type="component" value="Unassembled WGS sequence"/>
</dbReference>
<dbReference type="AlphaFoldDB" id="A0AAV0LJH0"/>
<dbReference type="EMBL" id="CAMGYJ010000006">
    <property type="protein sequence ID" value="CAI0434709.1"/>
    <property type="molecule type" value="Genomic_DNA"/>
</dbReference>
<gene>
    <name evidence="1" type="ORF">LITE_LOCUS24371</name>
</gene>
<organism evidence="1 2">
    <name type="scientific">Linum tenue</name>
    <dbReference type="NCBI Taxonomy" id="586396"/>
    <lineage>
        <taxon>Eukaryota</taxon>
        <taxon>Viridiplantae</taxon>
        <taxon>Streptophyta</taxon>
        <taxon>Embryophyta</taxon>
        <taxon>Tracheophyta</taxon>
        <taxon>Spermatophyta</taxon>
        <taxon>Magnoliopsida</taxon>
        <taxon>eudicotyledons</taxon>
        <taxon>Gunneridae</taxon>
        <taxon>Pentapetalae</taxon>
        <taxon>rosids</taxon>
        <taxon>fabids</taxon>
        <taxon>Malpighiales</taxon>
        <taxon>Linaceae</taxon>
        <taxon>Linum</taxon>
    </lineage>
</organism>
<evidence type="ECO:0000313" key="2">
    <source>
        <dbReference type="Proteomes" id="UP001154282"/>
    </source>
</evidence>
<evidence type="ECO:0000313" key="1">
    <source>
        <dbReference type="EMBL" id="CAI0434709.1"/>
    </source>
</evidence>
<comment type="caution">
    <text evidence="1">The sequence shown here is derived from an EMBL/GenBank/DDBJ whole genome shotgun (WGS) entry which is preliminary data.</text>
</comment>
<protein>
    <submittedName>
        <fullName evidence="1">Uncharacterized protein</fullName>
    </submittedName>
</protein>